<dbReference type="EMBL" id="QGNW01000001">
    <property type="protein sequence ID" value="RVX23511.1"/>
    <property type="molecule type" value="Genomic_DNA"/>
</dbReference>
<reference evidence="1 2" key="1">
    <citation type="journal article" date="2018" name="PLoS Genet.">
        <title>Population sequencing reveals clonal diversity and ancestral inbreeding in the grapevine cultivar Chardonnay.</title>
        <authorList>
            <person name="Roach M.J."/>
            <person name="Johnson D.L."/>
            <person name="Bohlmann J."/>
            <person name="van Vuuren H.J."/>
            <person name="Jones S.J."/>
            <person name="Pretorius I.S."/>
            <person name="Schmidt S.A."/>
            <person name="Borneman A.R."/>
        </authorList>
    </citation>
    <scope>NUCLEOTIDE SEQUENCE [LARGE SCALE GENOMIC DNA]</scope>
    <source>
        <strain evidence="2">cv. Chardonnay</strain>
        <tissue evidence="1">Leaf</tissue>
    </source>
</reference>
<comment type="caution">
    <text evidence="1">The sequence shown here is derived from an EMBL/GenBank/DDBJ whole genome shotgun (WGS) entry which is preliminary data.</text>
</comment>
<evidence type="ECO:0000313" key="2">
    <source>
        <dbReference type="Proteomes" id="UP000288805"/>
    </source>
</evidence>
<dbReference type="PANTHER" id="PTHR37766">
    <property type="entry name" value="OS01G0897100 PROTEIN"/>
    <property type="match status" value="1"/>
</dbReference>
<evidence type="ECO:0000313" key="1">
    <source>
        <dbReference type="EMBL" id="RVX23511.1"/>
    </source>
</evidence>
<organism evidence="1 2">
    <name type="scientific">Vitis vinifera</name>
    <name type="common">Grape</name>
    <dbReference type="NCBI Taxonomy" id="29760"/>
    <lineage>
        <taxon>Eukaryota</taxon>
        <taxon>Viridiplantae</taxon>
        <taxon>Streptophyta</taxon>
        <taxon>Embryophyta</taxon>
        <taxon>Tracheophyta</taxon>
        <taxon>Spermatophyta</taxon>
        <taxon>Magnoliopsida</taxon>
        <taxon>eudicotyledons</taxon>
        <taxon>Gunneridae</taxon>
        <taxon>Pentapetalae</taxon>
        <taxon>rosids</taxon>
        <taxon>Vitales</taxon>
        <taxon>Vitaceae</taxon>
        <taxon>Viteae</taxon>
        <taxon>Vitis</taxon>
    </lineage>
</organism>
<protein>
    <submittedName>
        <fullName evidence="1">Uncharacterized protein</fullName>
    </submittedName>
</protein>
<dbReference type="Proteomes" id="UP000288805">
    <property type="component" value="Unassembled WGS sequence"/>
</dbReference>
<name>A0A438KQP8_VITVI</name>
<accession>A0A438KQP8</accession>
<dbReference type="AlphaFoldDB" id="A0A438KQP8"/>
<dbReference type="PANTHER" id="PTHR37766:SF1">
    <property type="entry name" value="OS01G0897100 PROTEIN"/>
    <property type="match status" value="1"/>
</dbReference>
<proteinExistence type="predicted"/>
<sequence>MVQLLLSEPSWSDGGDEDSVKLRISLLNKLESIICSLISSRARSEARVWLCNAMAGIRSIMPRHQRDLFVDLFRSKPWKRGLAAQLWRMIFEKMPHKAGKIIAKKSYMLENFFKGNPTRIMHWFSNFSTGGGLETRKGAKALSQFAFVNRDICWEELEWQGKHGQSPAMVATKPHYFLDLDVQRTVENFLEYVPEFWSSDEFAESLKDGEICSIDRKFFVDVFVDLMYKEDSRSVWEAIDEFLMEESFSSLCQHLLIVIEEPDFCLFLELIHKYINPKMEHKDFGRSSCWLEIILSKCSHFESIDHILLLNAVINQGRQLLRLVHDEDTQEEQAKIKDVVLQICTISSNANGLAPILKCFKTKTTEVIKWLGLQSWVLHYRLSEECLTPESWESLFLNNGISFHKSDKYALLHDGFAEENGSDLDDRTSIRARRKKKEKSRKKRKKNFDHDDIYENELLDFGTSSDRLGLGSHTGSWLLSTDGYSTSWSSVSFSLGKAMKSYLFNYFFLILSCVIVDLPEHLSKHCFSTWMSWIFTKASSVA</sequence>
<gene>
    <name evidence="1" type="ORF">CK203_000063</name>
</gene>